<protein>
    <submittedName>
        <fullName evidence="2">Uncharacterized protein</fullName>
    </submittedName>
</protein>
<name>A0AAV1M0R1_9NEOP</name>
<comment type="caution">
    <text evidence="2">The sequence shown here is derived from an EMBL/GenBank/DDBJ whole genome shotgun (WGS) entry which is preliminary data.</text>
</comment>
<proteinExistence type="predicted"/>
<dbReference type="AlphaFoldDB" id="A0AAV1M0R1"/>
<keyword evidence="3" id="KW-1185">Reference proteome</keyword>
<feature type="signal peptide" evidence="1">
    <location>
        <begin position="1"/>
        <end position="16"/>
    </location>
</feature>
<keyword evidence="1" id="KW-0732">Signal</keyword>
<reference evidence="2 3" key="1">
    <citation type="submission" date="2023-11" db="EMBL/GenBank/DDBJ databases">
        <authorList>
            <person name="Hedman E."/>
            <person name="Englund M."/>
            <person name="Stromberg M."/>
            <person name="Nyberg Akerstrom W."/>
            <person name="Nylinder S."/>
            <person name="Jareborg N."/>
            <person name="Kallberg Y."/>
            <person name="Kronander E."/>
        </authorList>
    </citation>
    <scope>NUCLEOTIDE SEQUENCE [LARGE SCALE GENOMIC DNA]</scope>
</reference>
<gene>
    <name evidence="2" type="ORF">PARMNEM_LOCUS19961</name>
</gene>
<evidence type="ECO:0000256" key="1">
    <source>
        <dbReference type="SAM" id="SignalP"/>
    </source>
</evidence>
<feature type="chain" id="PRO_5043830427" evidence="1">
    <location>
        <begin position="17"/>
        <end position="236"/>
    </location>
</feature>
<evidence type="ECO:0000313" key="2">
    <source>
        <dbReference type="EMBL" id="CAK1601310.1"/>
    </source>
</evidence>
<evidence type="ECO:0000313" key="3">
    <source>
        <dbReference type="Proteomes" id="UP001314205"/>
    </source>
</evidence>
<sequence>MRGIVVLCTIVTACLAYCPDTETGGFRNSVWQPNNVLIKLLNFFYDSIALTSSDRCFLQRRFVSVVAFAKSILVSRNSTCLENIVKIAKVETEKQLDKPDSALAGPFRGIIDRLLTVIDQPINDVLASCKPDTFEKECQITLQNYRTKNEKICKGYYKNVEVYNRAMNWANREDSIDYIEELTQKSNRKLKDIEALNFFEIAATKKYKNALEELRNIFMQVKNDIFNCNSLTFIKL</sequence>
<organism evidence="2 3">
    <name type="scientific">Parnassius mnemosyne</name>
    <name type="common">clouded apollo</name>
    <dbReference type="NCBI Taxonomy" id="213953"/>
    <lineage>
        <taxon>Eukaryota</taxon>
        <taxon>Metazoa</taxon>
        <taxon>Ecdysozoa</taxon>
        <taxon>Arthropoda</taxon>
        <taxon>Hexapoda</taxon>
        <taxon>Insecta</taxon>
        <taxon>Pterygota</taxon>
        <taxon>Neoptera</taxon>
        <taxon>Endopterygota</taxon>
        <taxon>Lepidoptera</taxon>
        <taxon>Glossata</taxon>
        <taxon>Ditrysia</taxon>
        <taxon>Papilionoidea</taxon>
        <taxon>Papilionidae</taxon>
        <taxon>Parnassiinae</taxon>
        <taxon>Parnassini</taxon>
        <taxon>Parnassius</taxon>
        <taxon>Driopa</taxon>
    </lineage>
</organism>
<dbReference type="EMBL" id="CAVLGL010000126">
    <property type="protein sequence ID" value="CAK1601310.1"/>
    <property type="molecule type" value="Genomic_DNA"/>
</dbReference>
<accession>A0AAV1M0R1</accession>
<dbReference type="Proteomes" id="UP001314205">
    <property type="component" value="Unassembled WGS sequence"/>
</dbReference>